<feature type="compositionally biased region" description="Low complexity" evidence="1">
    <location>
        <begin position="325"/>
        <end position="367"/>
    </location>
</feature>
<evidence type="ECO:0000256" key="1">
    <source>
        <dbReference type="SAM" id="MobiDB-lite"/>
    </source>
</evidence>
<accession>A0A371C0N3</accession>
<evidence type="ECO:0000313" key="4">
    <source>
        <dbReference type="Proteomes" id="UP000256601"/>
    </source>
</evidence>
<dbReference type="EMBL" id="KZ859058">
    <property type="protein sequence ID" value="RDW23906.1"/>
    <property type="molecule type" value="Genomic_DNA"/>
</dbReference>
<evidence type="ECO:0000313" key="3">
    <source>
        <dbReference type="EMBL" id="RDW23906.1"/>
    </source>
</evidence>
<name>A0A371C0N3_YARLL</name>
<feature type="region of interest" description="Disordered" evidence="1">
    <location>
        <begin position="324"/>
        <end position="369"/>
    </location>
</feature>
<keyword evidence="2" id="KW-1133">Transmembrane helix</keyword>
<reference evidence="3 4" key="1">
    <citation type="submission" date="2018-07" db="EMBL/GenBank/DDBJ databases">
        <title>Draft Genome Assemblies for Five Robust Yarrowia lipolytica Strains Exhibiting High Lipid Production and Pentose Sugar Utilization and Sugar Alcohol Secretion from Undetoxified Lignocellulosic Biomass Hydrolysates.</title>
        <authorList>
            <consortium name="DOE Joint Genome Institute"/>
            <person name="Walker C."/>
            <person name="Ryu S."/>
            <person name="Na H."/>
            <person name="Zane M."/>
            <person name="LaButti K."/>
            <person name="Lipzen A."/>
            <person name="Haridas S."/>
            <person name="Barry K."/>
            <person name="Grigoriev I.V."/>
            <person name="Quarterman J."/>
            <person name="Slininger P."/>
            <person name="Dien B."/>
            <person name="Trinh C.T."/>
        </authorList>
    </citation>
    <scope>NUCLEOTIDE SEQUENCE [LARGE SCALE GENOMIC DNA]</scope>
    <source>
        <strain evidence="3 4">YB392</strain>
    </source>
</reference>
<organism evidence="3 4">
    <name type="scientific">Yarrowia lipolytica</name>
    <name type="common">Candida lipolytica</name>
    <dbReference type="NCBI Taxonomy" id="4952"/>
    <lineage>
        <taxon>Eukaryota</taxon>
        <taxon>Fungi</taxon>
        <taxon>Dikarya</taxon>
        <taxon>Ascomycota</taxon>
        <taxon>Saccharomycotina</taxon>
        <taxon>Dipodascomycetes</taxon>
        <taxon>Dipodascales</taxon>
        <taxon>Dipodascales incertae sedis</taxon>
        <taxon>Yarrowia</taxon>
    </lineage>
</organism>
<keyword evidence="2" id="KW-0472">Membrane</keyword>
<protein>
    <recommendedName>
        <fullName evidence="5">Kelch repeat protein</fullName>
    </recommendedName>
</protein>
<dbReference type="SUPFAM" id="SSF50965">
    <property type="entry name" value="Galactose oxidase, central domain"/>
    <property type="match status" value="1"/>
</dbReference>
<keyword evidence="2" id="KW-0812">Transmembrane</keyword>
<dbReference type="AlphaFoldDB" id="A0A371C0N3"/>
<feature type="transmembrane region" description="Helical" evidence="2">
    <location>
        <begin position="374"/>
        <end position="395"/>
    </location>
</feature>
<evidence type="ECO:0008006" key="5">
    <source>
        <dbReference type="Google" id="ProtNLM"/>
    </source>
</evidence>
<sequence length="518" mass="56578">MNTLYSSHHVYLHLSNNDLLQIPYNQTLSSETPISSLTPPPGGSRLVISSPFSAQPVLYAIDGHNLNYYDPIGDVWHQINSNALPWCSDATPFAPPVLQQGILFYGGSCSNNQALYSYNTSTKATQKQDTTVHPLGFADAAYTNIDYATTVFVGGNTSTSVWVGMNQVAYYQGGWNYRNVDNSNMLDSRSGALLLPIYPASYSLDSTSTADRALILGGTVDGRTAEPYSAVLEFGDQGWGYHANASFEVDGNVVGAALLFETLVTIGEGQGQDQSKEADSEGGLQVQEKVKKSALNPLRKRSTYSIQLYNVNNLEPVQKYVPSQAATSTTPVTRASTTVSQASSTSVAATTDTSISSPPSSTTKSHSGMSTGGIAALSTILPLAAIFALLGIWWYRKKKTNEVQLPRERLDYFDDFMPRDRDVMSDANSLNSWTEKRRIWESDHNRNSILSNKDLVNNRDSILDPDLPLPSPPRPARKASVKSAFSYDGNVKDVQVLVSSRRRTQLRVVNADEDLIDL</sequence>
<dbReference type="VEuPathDB" id="FungiDB:YALI1_D21667g"/>
<dbReference type="Proteomes" id="UP000256601">
    <property type="component" value="Unassembled WGS sequence"/>
</dbReference>
<dbReference type="VEuPathDB" id="FungiDB:YALI0_D17710g"/>
<evidence type="ECO:0000256" key="2">
    <source>
        <dbReference type="SAM" id="Phobius"/>
    </source>
</evidence>
<gene>
    <name evidence="3" type="ORF">B0I71DRAFT_7854</name>
</gene>
<dbReference type="InterPro" id="IPR011043">
    <property type="entry name" value="Gal_Oxase/kelch_b-propeller"/>
</dbReference>
<proteinExistence type="predicted"/>